<dbReference type="RefSeq" id="WP_263845224.1">
    <property type="nucleotide sequence ID" value="NZ_JALIEB010000011.1"/>
</dbReference>
<sequence>MTDYAQFEKRRAALSDKHRKLARGYTAKIGDDGLITVEPRRFRLPFRPRIVVFAVASMFLFKSLMIVSTGLGTYEGRIDTLRAGTTVEQAAAWIMQPDLISGGLAELIARSLP</sequence>
<keyword evidence="1" id="KW-0812">Transmembrane</keyword>
<organism evidence="2 3">
    <name type="scientific">Roseobacter sinensis</name>
    <dbReference type="NCBI Taxonomy" id="2931391"/>
    <lineage>
        <taxon>Bacteria</taxon>
        <taxon>Pseudomonadati</taxon>
        <taxon>Pseudomonadota</taxon>
        <taxon>Alphaproteobacteria</taxon>
        <taxon>Rhodobacterales</taxon>
        <taxon>Roseobacteraceae</taxon>
        <taxon>Roseobacter</taxon>
    </lineage>
</organism>
<gene>
    <name evidence="2" type="ORF">MUB52_15830</name>
</gene>
<accession>A0ABT3BHP2</accession>
<keyword evidence="1" id="KW-1133">Transmembrane helix</keyword>
<evidence type="ECO:0000313" key="3">
    <source>
        <dbReference type="Proteomes" id="UP001208690"/>
    </source>
</evidence>
<proteinExistence type="predicted"/>
<name>A0ABT3BHP2_9RHOB</name>
<evidence type="ECO:0000313" key="2">
    <source>
        <dbReference type="EMBL" id="MCV3272904.1"/>
    </source>
</evidence>
<feature type="transmembrane region" description="Helical" evidence="1">
    <location>
        <begin position="50"/>
        <end position="71"/>
    </location>
</feature>
<comment type="caution">
    <text evidence="2">The sequence shown here is derived from an EMBL/GenBank/DDBJ whole genome shotgun (WGS) entry which is preliminary data.</text>
</comment>
<keyword evidence="1" id="KW-0472">Membrane</keyword>
<dbReference type="EMBL" id="JALIEB010000011">
    <property type="protein sequence ID" value="MCV3272904.1"/>
    <property type="molecule type" value="Genomic_DNA"/>
</dbReference>
<dbReference type="Proteomes" id="UP001208690">
    <property type="component" value="Unassembled WGS sequence"/>
</dbReference>
<protein>
    <submittedName>
        <fullName evidence="2">Uncharacterized protein</fullName>
    </submittedName>
</protein>
<evidence type="ECO:0000256" key="1">
    <source>
        <dbReference type="SAM" id="Phobius"/>
    </source>
</evidence>
<reference evidence="2 3" key="1">
    <citation type="submission" date="2022-04" db="EMBL/GenBank/DDBJ databases">
        <title>Roseobacter sp. WL0113 is a bacterium isolated from neritic sediment.</title>
        <authorList>
            <person name="Wang L."/>
            <person name="He W."/>
            <person name="Zhang D.-F."/>
        </authorList>
    </citation>
    <scope>NUCLEOTIDE SEQUENCE [LARGE SCALE GENOMIC DNA]</scope>
    <source>
        <strain evidence="2 3">WL0113</strain>
    </source>
</reference>
<keyword evidence="3" id="KW-1185">Reference proteome</keyword>